<dbReference type="RefSeq" id="WP_201312010.1">
    <property type="nucleotide sequence ID" value="NZ_BLYI01000062.1"/>
</dbReference>
<name>A0A916QB17_9FIRM</name>
<dbReference type="PROSITE" id="PS51257">
    <property type="entry name" value="PROKAR_LIPOPROTEIN"/>
    <property type="match status" value="1"/>
</dbReference>
<evidence type="ECO:0000256" key="1">
    <source>
        <dbReference type="SAM" id="SignalP"/>
    </source>
</evidence>
<proteinExistence type="predicted"/>
<dbReference type="EMBL" id="BLYI01000062">
    <property type="protein sequence ID" value="GFO86356.1"/>
    <property type="molecule type" value="Genomic_DNA"/>
</dbReference>
<keyword evidence="4" id="KW-1185">Reference proteome</keyword>
<evidence type="ECO:0000259" key="2">
    <source>
        <dbReference type="Pfam" id="PF14478"/>
    </source>
</evidence>
<keyword evidence="1" id="KW-0732">Signal</keyword>
<sequence length="163" mass="17778">MKKLLVWLIGALMAVSLTACSGGKQNASSEAAKTTKEAAETASKNDNKEETCSVEVTCANLLDHKDDLESNYEIPSKGKIYSGNVEVKDDETAMSVLEKSGVKIDKKDGYIQGIDGLYAGDCGDYSGWMYKVNGKVPDVGADEYKVSKGDKVQWYYVCDEEDF</sequence>
<comment type="caution">
    <text evidence="3">The sequence shown here is derived from an EMBL/GenBank/DDBJ whole genome shotgun (WGS) entry which is preliminary data.</text>
</comment>
<gene>
    <name evidence="3" type="ORF">ANBU17_27030</name>
</gene>
<organism evidence="3 4">
    <name type="scientific">Anaerostipes butyraticus</name>
    <dbReference type="NCBI Taxonomy" id="645466"/>
    <lineage>
        <taxon>Bacteria</taxon>
        <taxon>Bacillati</taxon>
        <taxon>Bacillota</taxon>
        <taxon>Clostridia</taxon>
        <taxon>Lachnospirales</taxon>
        <taxon>Lachnospiraceae</taxon>
        <taxon>Anaerostipes</taxon>
    </lineage>
</organism>
<dbReference type="AlphaFoldDB" id="A0A916QB17"/>
<feature type="chain" id="PRO_5039586458" description="Transcobalamin-like C-terminal domain-containing protein" evidence="1">
    <location>
        <begin position="20"/>
        <end position="163"/>
    </location>
</feature>
<dbReference type="InterPro" id="IPR027954">
    <property type="entry name" value="Transcobalamin-like_C"/>
</dbReference>
<feature type="signal peptide" evidence="1">
    <location>
        <begin position="1"/>
        <end position="19"/>
    </location>
</feature>
<feature type="domain" description="Transcobalamin-like C-terminal" evidence="2">
    <location>
        <begin position="90"/>
        <end position="156"/>
    </location>
</feature>
<protein>
    <recommendedName>
        <fullName evidence="2">Transcobalamin-like C-terminal domain-containing protein</fullName>
    </recommendedName>
</protein>
<accession>A0A916QB17</accession>
<reference evidence="3" key="1">
    <citation type="submission" date="2020-06" db="EMBL/GenBank/DDBJ databases">
        <title>Characterization of fructooligosaccharide metabolism and fructooligosaccharide-degrading enzymes in human commensal butyrate producers.</title>
        <authorList>
            <person name="Tanno H."/>
            <person name="Fujii T."/>
            <person name="Hirano K."/>
            <person name="Maeno S."/>
            <person name="Tonozuka T."/>
            <person name="Sakamoto M."/>
            <person name="Ohkuma M."/>
            <person name="Tochio T."/>
            <person name="Endo A."/>
        </authorList>
    </citation>
    <scope>NUCLEOTIDE SEQUENCE</scope>
    <source>
        <strain evidence="3">JCM 17466</strain>
    </source>
</reference>
<dbReference type="Gene3D" id="2.170.130.30">
    <property type="match status" value="1"/>
</dbReference>
<evidence type="ECO:0000313" key="3">
    <source>
        <dbReference type="EMBL" id="GFO86356.1"/>
    </source>
</evidence>
<evidence type="ECO:0000313" key="4">
    <source>
        <dbReference type="Proteomes" id="UP000613208"/>
    </source>
</evidence>
<dbReference type="Pfam" id="PF14478">
    <property type="entry name" value="DUF4430"/>
    <property type="match status" value="1"/>
</dbReference>
<dbReference type="Proteomes" id="UP000613208">
    <property type="component" value="Unassembled WGS sequence"/>
</dbReference>